<dbReference type="Pfam" id="PF13847">
    <property type="entry name" value="Methyltransf_31"/>
    <property type="match status" value="1"/>
</dbReference>
<dbReference type="EMBL" id="CP086322">
    <property type="protein sequence ID" value="UQA97357.1"/>
    <property type="molecule type" value="Genomic_DNA"/>
</dbReference>
<reference evidence="2" key="1">
    <citation type="submission" date="2021-10" db="EMBL/GenBank/DDBJ databases">
        <title>Streptomyces nigrumlapis sp.nov.,an antimicrobial producing actinobacterium isolated from Black Gobi rocks.</title>
        <authorList>
            <person name="Wen Y."/>
            <person name="Zhang W."/>
            <person name="Liu X.G."/>
        </authorList>
    </citation>
    <scope>NUCLEOTIDE SEQUENCE</scope>
    <source>
        <strain evidence="2">ST13-2-2</strain>
    </source>
</reference>
<dbReference type="SUPFAM" id="SSF53335">
    <property type="entry name" value="S-adenosyl-L-methionine-dependent methyltransferases"/>
    <property type="match status" value="1"/>
</dbReference>
<dbReference type="PANTHER" id="PTHR43861">
    <property type="entry name" value="TRANS-ACONITATE 2-METHYLTRANSFERASE-RELATED"/>
    <property type="match status" value="1"/>
</dbReference>
<dbReference type="CDD" id="cd02440">
    <property type="entry name" value="AdoMet_MTases"/>
    <property type="match status" value="1"/>
</dbReference>
<protein>
    <submittedName>
        <fullName evidence="2">Methyltransferase domain-containing protein</fullName>
    </submittedName>
</protein>
<dbReference type="Gene3D" id="3.40.50.150">
    <property type="entry name" value="Vaccinia Virus protein VP39"/>
    <property type="match status" value="1"/>
</dbReference>
<dbReference type="PANTHER" id="PTHR43861:SF1">
    <property type="entry name" value="TRANS-ACONITATE 2-METHYLTRANSFERASE"/>
    <property type="match status" value="1"/>
</dbReference>
<evidence type="ECO:0000259" key="1">
    <source>
        <dbReference type="Pfam" id="PF13847"/>
    </source>
</evidence>
<keyword evidence="2" id="KW-0808">Transferase</keyword>
<dbReference type="RefSeq" id="WP_248868283.1">
    <property type="nucleotide sequence ID" value="NZ_CP086322.1"/>
</dbReference>
<dbReference type="InterPro" id="IPR025714">
    <property type="entry name" value="Methyltranfer_dom"/>
</dbReference>
<sequence>MDKTTYKAHVTAAFDRAAGSYDRLGVTFFTPMGRRLVERAAPKRGERVLDVGCGRGACLFHAASIVGESGHVLGIDIAPAMIEEARKEAASTGVGNVELHVMDGEFPDLPARSFDVVTGSYSLIFFPDARAALPRYAELLADGGRIAFTSPVFHDDTFPFLPPVFTELIPRSLLENLPPQWRPEELQRRFNSWLAKEADLRRTVESAGFREVEIADEPVDLVAPSGAAWVTWSHTQGMRLLWEHLPDDDRERLRIRLTEALDDMRTDGGPLSIETPVRYITASVAR</sequence>
<organism evidence="2 3">
    <name type="scientific">Streptomyces halobius</name>
    <dbReference type="NCBI Taxonomy" id="2879846"/>
    <lineage>
        <taxon>Bacteria</taxon>
        <taxon>Bacillati</taxon>
        <taxon>Actinomycetota</taxon>
        <taxon>Actinomycetes</taxon>
        <taxon>Kitasatosporales</taxon>
        <taxon>Streptomycetaceae</taxon>
        <taxon>Streptomyces</taxon>
    </lineage>
</organism>
<evidence type="ECO:0000313" key="3">
    <source>
        <dbReference type="Proteomes" id="UP000830115"/>
    </source>
</evidence>
<accession>A0ABY4MJ27</accession>
<dbReference type="GO" id="GO:0032259">
    <property type="term" value="P:methylation"/>
    <property type="evidence" value="ECO:0007669"/>
    <property type="project" value="UniProtKB-KW"/>
</dbReference>
<proteinExistence type="predicted"/>
<dbReference type="GO" id="GO:0008168">
    <property type="term" value="F:methyltransferase activity"/>
    <property type="evidence" value="ECO:0007669"/>
    <property type="project" value="UniProtKB-KW"/>
</dbReference>
<feature type="domain" description="Methyltransferase" evidence="1">
    <location>
        <begin position="43"/>
        <end position="159"/>
    </location>
</feature>
<dbReference type="InterPro" id="IPR029063">
    <property type="entry name" value="SAM-dependent_MTases_sf"/>
</dbReference>
<keyword evidence="2" id="KW-0489">Methyltransferase</keyword>
<evidence type="ECO:0000313" key="2">
    <source>
        <dbReference type="EMBL" id="UQA97357.1"/>
    </source>
</evidence>
<keyword evidence="3" id="KW-1185">Reference proteome</keyword>
<name>A0ABY4MJ27_9ACTN</name>
<dbReference type="Proteomes" id="UP000830115">
    <property type="component" value="Chromosome"/>
</dbReference>
<gene>
    <name evidence="2" type="ORF">K9S39_40770</name>
</gene>